<dbReference type="InterPro" id="IPR008521">
    <property type="entry name" value="Mg_trans_NIPA"/>
</dbReference>
<accession>A0A388K592</accession>
<keyword evidence="4 8" id="KW-0967">Endosome</keyword>
<feature type="transmembrane region" description="Helical" evidence="8">
    <location>
        <begin position="357"/>
        <end position="376"/>
    </location>
</feature>
<feature type="transmembrane region" description="Helical" evidence="8">
    <location>
        <begin position="285"/>
        <end position="307"/>
    </location>
</feature>
<evidence type="ECO:0000256" key="6">
    <source>
        <dbReference type="ARBA" id="ARBA00023136"/>
    </source>
</evidence>
<feature type="transmembrane region" description="Helical" evidence="8">
    <location>
        <begin position="142"/>
        <end position="160"/>
    </location>
</feature>
<evidence type="ECO:0000256" key="1">
    <source>
        <dbReference type="ARBA" id="ARBA00004141"/>
    </source>
</evidence>
<name>A0A388K592_CHABU</name>
<dbReference type="SUPFAM" id="SSF103481">
    <property type="entry name" value="Multidrug resistance efflux transporter EmrE"/>
    <property type="match status" value="1"/>
</dbReference>
<feature type="transmembrane region" description="Helical" evidence="8">
    <location>
        <begin position="44"/>
        <end position="64"/>
    </location>
</feature>
<dbReference type="AlphaFoldDB" id="A0A388K592"/>
<sequence>MPGDLHQQVLLAYLTSLTWTSGLIVDVLGALLMLRAVSLAPVSVVQPVSACGLAILALFSHFYLKENMQEGDWLGVALAAAGTIGGTPWSDLQIQIRYNPEIHHRHCDCYCHSLLMFIALNGYYHSDFDVMLLVSMTATGPFVYGAVGICLMHALWVVYARKIVYVNGKQSAALEIKVLCLLKGTMEAVVDRWAQIQKHWKRYHQMDVVAPLGGKESADVLEEITTGAEAGACFGLSAAMARTGFLLAQSGYPRLCIPVGIAFSISLSSGGFLCQTRGLKEGRAVVVSTCAAVASIVTGVLVGMVALGESLPQSFLLRFIRFLSWMLIVGGVVLLVNMGKPTMLRRYMRRYAEFSSAAVNGITCLLEVGVVFNLVLSAL</sequence>
<dbReference type="InterPro" id="IPR037185">
    <property type="entry name" value="EmrE-like"/>
</dbReference>
<feature type="transmembrane region" description="Helical" evidence="8">
    <location>
        <begin position="12"/>
        <end position="32"/>
    </location>
</feature>
<dbReference type="OMA" id="WVRICKS"/>
<evidence type="ECO:0000256" key="3">
    <source>
        <dbReference type="ARBA" id="ARBA00022692"/>
    </source>
</evidence>
<evidence type="ECO:0000256" key="8">
    <source>
        <dbReference type="RuleBase" id="RU363078"/>
    </source>
</evidence>
<comment type="caution">
    <text evidence="8">Lacks conserved residue(s) required for the propagation of feature annotation.</text>
</comment>
<dbReference type="GO" id="GO:0005886">
    <property type="term" value="C:plasma membrane"/>
    <property type="evidence" value="ECO:0007669"/>
    <property type="project" value="UniProtKB-SubCell"/>
</dbReference>
<dbReference type="GO" id="GO:0005769">
    <property type="term" value="C:early endosome"/>
    <property type="evidence" value="ECO:0007669"/>
    <property type="project" value="UniProtKB-SubCell"/>
</dbReference>
<comment type="similarity">
    <text evidence="2 8">Belongs to the NIPA (TC 2.A.7) family.</text>
</comment>
<reference evidence="9 10" key="1">
    <citation type="journal article" date="2018" name="Cell">
        <title>The Chara Genome: Secondary Complexity and Implications for Plant Terrestrialization.</title>
        <authorList>
            <person name="Nishiyama T."/>
            <person name="Sakayama H."/>
            <person name="Vries J.D."/>
            <person name="Buschmann H."/>
            <person name="Saint-Marcoux D."/>
            <person name="Ullrich K.K."/>
            <person name="Haas F.B."/>
            <person name="Vanderstraeten L."/>
            <person name="Becker D."/>
            <person name="Lang D."/>
            <person name="Vosolsobe S."/>
            <person name="Rombauts S."/>
            <person name="Wilhelmsson P.K.I."/>
            <person name="Janitza P."/>
            <person name="Kern R."/>
            <person name="Heyl A."/>
            <person name="Rumpler F."/>
            <person name="Villalobos L.I.A.C."/>
            <person name="Clay J.M."/>
            <person name="Skokan R."/>
            <person name="Toyoda A."/>
            <person name="Suzuki Y."/>
            <person name="Kagoshima H."/>
            <person name="Schijlen E."/>
            <person name="Tajeshwar N."/>
            <person name="Catarino B."/>
            <person name="Hetherington A.J."/>
            <person name="Saltykova A."/>
            <person name="Bonnot C."/>
            <person name="Breuninger H."/>
            <person name="Symeonidi A."/>
            <person name="Radhakrishnan G.V."/>
            <person name="Van Nieuwerburgh F."/>
            <person name="Deforce D."/>
            <person name="Chang C."/>
            <person name="Karol K.G."/>
            <person name="Hedrich R."/>
            <person name="Ulvskov P."/>
            <person name="Glockner G."/>
            <person name="Delwiche C.F."/>
            <person name="Petrasek J."/>
            <person name="Van de Peer Y."/>
            <person name="Friml J."/>
            <person name="Beilby M."/>
            <person name="Dolan L."/>
            <person name="Kohara Y."/>
            <person name="Sugano S."/>
            <person name="Fujiyama A."/>
            <person name="Delaux P.-M."/>
            <person name="Quint M."/>
            <person name="TheiBen G."/>
            <person name="Hagemann M."/>
            <person name="Harholt J."/>
            <person name="Dunand C."/>
            <person name="Zachgo S."/>
            <person name="Langdale J."/>
            <person name="Maumus F."/>
            <person name="Straeten D.V.D."/>
            <person name="Gould S.B."/>
            <person name="Rensing S.A."/>
        </authorList>
    </citation>
    <scope>NUCLEOTIDE SEQUENCE [LARGE SCALE GENOMIC DNA]</scope>
    <source>
        <strain evidence="9 10">S276</strain>
    </source>
</reference>
<dbReference type="GO" id="GO:0015095">
    <property type="term" value="F:magnesium ion transmembrane transporter activity"/>
    <property type="evidence" value="ECO:0007669"/>
    <property type="project" value="UniProtKB-UniRule"/>
</dbReference>
<keyword evidence="5 8" id="KW-1133">Transmembrane helix</keyword>
<keyword evidence="8" id="KW-1003">Cell membrane</keyword>
<dbReference type="PANTHER" id="PTHR12570:SF65">
    <property type="entry name" value="MAGNESIUM TRANSPORTER NIPA9-RELATED"/>
    <property type="match status" value="1"/>
</dbReference>
<dbReference type="Pfam" id="PF05653">
    <property type="entry name" value="Mg_trans_NIPA"/>
    <property type="match status" value="1"/>
</dbReference>
<dbReference type="Gramene" id="GBG65217">
    <property type="protein sequence ID" value="GBG65217"/>
    <property type="gene ID" value="CBR_g50008"/>
</dbReference>
<dbReference type="OrthoDB" id="2015151at2759"/>
<comment type="caution">
    <text evidence="9">The sequence shown here is derived from an EMBL/GenBank/DDBJ whole genome shotgun (WGS) entry which is preliminary data.</text>
</comment>
<keyword evidence="8" id="KW-0406">Ion transport</keyword>
<evidence type="ECO:0000256" key="5">
    <source>
        <dbReference type="ARBA" id="ARBA00022989"/>
    </source>
</evidence>
<keyword evidence="6 8" id="KW-0472">Membrane</keyword>
<organism evidence="9 10">
    <name type="scientific">Chara braunii</name>
    <name type="common">Braun's stonewort</name>
    <dbReference type="NCBI Taxonomy" id="69332"/>
    <lineage>
        <taxon>Eukaryota</taxon>
        <taxon>Viridiplantae</taxon>
        <taxon>Streptophyta</taxon>
        <taxon>Charophyceae</taxon>
        <taxon>Charales</taxon>
        <taxon>Characeae</taxon>
        <taxon>Chara</taxon>
    </lineage>
</organism>
<gene>
    <name evidence="9" type="ORF">CBR_g50008</name>
</gene>
<dbReference type="PANTHER" id="PTHR12570">
    <property type="match status" value="1"/>
</dbReference>
<keyword evidence="8" id="KW-0460">Magnesium</keyword>
<evidence type="ECO:0000256" key="7">
    <source>
        <dbReference type="ARBA" id="ARBA00025284"/>
    </source>
</evidence>
<evidence type="ECO:0000256" key="4">
    <source>
        <dbReference type="ARBA" id="ARBA00022753"/>
    </source>
</evidence>
<dbReference type="Gene3D" id="1.10.3730.20">
    <property type="match status" value="1"/>
</dbReference>
<feature type="transmembrane region" description="Helical" evidence="8">
    <location>
        <begin position="319"/>
        <end position="336"/>
    </location>
</feature>
<evidence type="ECO:0000313" key="9">
    <source>
        <dbReference type="EMBL" id="GBG65217.1"/>
    </source>
</evidence>
<comment type="subcellular location">
    <subcellularLocation>
        <location evidence="8">Cell membrane</location>
        <topology evidence="8">Multi-pass membrane protein</topology>
    </subcellularLocation>
    <subcellularLocation>
        <location evidence="8">Early endosome</location>
    </subcellularLocation>
    <subcellularLocation>
        <location evidence="1">Membrane</location>
        <topology evidence="1">Multi-pass membrane protein</topology>
    </subcellularLocation>
</comment>
<comment type="function">
    <text evidence="7 8">Acts as a Mg(2+) transporter. Can also transport other divalent cations such as Fe(2+), Sr(2+), Ba(2+), Mn(2+) and Co(2+) but to a much less extent than Mg(2+).</text>
</comment>
<evidence type="ECO:0000313" key="10">
    <source>
        <dbReference type="Proteomes" id="UP000265515"/>
    </source>
</evidence>
<dbReference type="Proteomes" id="UP000265515">
    <property type="component" value="Unassembled WGS sequence"/>
</dbReference>
<dbReference type="EMBL" id="BFEA01000059">
    <property type="protein sequence ID" value="GBG65217.1"/>
    <property type="molecule type" value="Genomic_DNA"/>
</dbReference>
<evidence type="ECO:0000256" key="2">
    <source>
        <dbReference type="ARBA" id="ARBA00007001"/>
    </source>
</evidence>
<keyword evidence="10" id="KW-1185">Reference proteome</keyword>
<proteinExistence type="inferred from homology"/>
<keyword evidence="8" id="KW-0813">Transport</keyword>
<keyword evidence="3 8" id="KW-0812">Transmembrane</keyword>
<comment type="subunit">
    <text evidence="8">Homodimer.</text>
</comment>
<protein>
    <recommendedName>
        <fullName evidence="8">Probable magnesium transporter</fullName>
    </recommendedName>
</protein>